<sequence length="1267" mass="146838">MFNLLGDHLFEDVVTRVEQSRVAYNSQAEDFRDLNGSLQAYLKDIKKIDHENRLLQDNIEQIRTNYILTLDNHLKRLPQDFREHSHKLTEAHIERYKSKSQARRFINEREELKKRINFVSSNEKEQIKRINNLQRHQNLVQKELKSLNEQLQHLYGFVENEKQQHLQAMSKVDELQIQLEHICIQRSKAEFEIQTLREELKLMQTSKEFLDDEHQMILSTQAEANEYLLSCLNESITRISEDFNELNKAQIKQVENEYKHMMTVAKENSLANANKNETMANHQRAAQIEYEKLQDEHRCMTQELTIVTDHNLVLTEQILAMEADLFSIRDERMKELTVKDNELERSKIELQSLNEKLNHLAEYDRNLKFELTLYRGVLEGEYRRKQQQLINNQYPIRPTTLKTTVTQSNKTSSLLNNRNEVEIDFETTSAELDQILSAKSKFKKENIESDHQESSLQEETIEPTNLPLRTSIEKSGSPIIVPAPSDRSSPYTPQAHFSPTQFDNQQAPVDAWQSPSSAAGVQVYLITATQNEPTSIANVLPFLTEVYRPPPVRLETSQQFPNAAELSSVSVLTDQEMSLNAQLSSPTSDDEQDPSKKNPSAVAQFEDHEQSFDDYESSSTLLKEVEALSKFSMMGEQKFSDTQKSPTISTNTTVSNDQSPSKSLENQEITSDFEQPERIETPQQNASNELNSEEQASTITEEQPISSEIQQDSTTDDTVNEQPFREISDGYEIVTVELPSPISEDDEKSNASLNETNENHQSSGSTESLTIEEHDVHKVEQQEMPSLNAPTTSLEEIKAEEPTSFSDQHKIEENSKIHFISSPGYYGTTINNEEFNDQPLFKTLLYDVESDNIDSTKDVDASSLKSEDKKSQDYDESHLEAVVQDLRYIYCQFANEEDLLEINDAFPEKLIDRLEFGDNLIRILFDGLLRKYLVQPAKEEIRSKTLDWIEFRDILFPILTGRYTEQHIRKLFDLLDLRKDGYLSLVQIVELLELLQINNTDELTSNMINKLNKNENDKINFDELIETIKEIDDAKTNILSEEIESKPWYMRRVVDEENHDSKSISFEVPNVIFPIKINDDVLEMINNGIMLLRRIFKRVGADIETKQLDSNKPALSMKLTNEFIHNNVHISSDDLEAFIELYLNRKRNSDVFINWVEFRDLCLPFVIGGNFVKEDIERWFNVFDDKEQRIIIPEQVLHLLRLLQVPNPDKILKKMVELSDTYTNNNNNSWTLGELIFALDNIDEMTARILPSNQPILSYDLNWFNKI</sequence>
<dbReference type="PANTHER" id="PTHR45721:SF12">
    <property type="entry name" value="INTERMEDIATE FILAMENT PROTEIN IFA-1"/>
    <property type="match status" value="1"/>
</dbReference>
<reference evidence="5" key="1">
    <citation type="submission" date="2021-02" db="EMBL/GenBank/DDBJ databases">
        <authorList>
            <person name="Nowell W R."/>
        </authorList>
    </citation>
    <scope>NUCLEOTIDE SEQUENCE</scope>
</reference>
<feature type="coiled-coil region" evidence="2">
    <location>
        <begin position="336"/>
        <end position="363"/>
    </location>
</feature>
<dbReference type="Gene3D" id="1.10.238.10">
    <property type="entry name" value="EF-hand"/>
    <property type="match status" value="1"/>
</dbReference>
<feature type="compositionally biased region" description="Polar residues" evidence="3">
    <location>
        <begin position="750"/>
        <end position="768"/>
    </location>
</feature>
<dbReference type="InterPro" id="IPR002048">
    <property type="entry name" value="EF_hand_dom"/>
</dbReference>
<proteinExistence type="predicted"/>
<evidence type="ECO:0000256" key="2">
    <source>
        <dbReference type="SAM" id="Coils"/>
    </source>
</evidence>
<dbReference type="GO" id="GO:0031507">
    <property type="term" value="P:heterochromatin formation"/>
    <property type="evidence" value="ECO:0007669"/>
    <property type="project" value="TreeGrafter"/>
</dbReference>
<dbReference type="Proteomes" id="UP000663834">
    <property type="component" value="Unassembled WGS sequence"/>
</dbReference>
<dbReference type="AlphaFoldDB" id="A0A815JZR1"/>
<organism evidence="5 7">
    <name type="scientific">Rotaria magnacalcarata</name>
    <dbReference type="NCBI Taxonomy" id="392030"/>
    <lineage>
        <taxon>Eukaryota</taxon>
        <taxon>Metazoa</taxon>
        <taxon>Spiralia</taxon>
        <taxon>Gnathifera</taxon>
        <taxon>Rotifera</taxon>
        <taxon>Eurotatoria</taxon>
        <taxon>Bdelloidea</taxon>
        <taxon>Philodinida</taxon>
        <taxon>Philodinidae</taxon>
        <taxon>Rotaria</taxon>
    </lineage>
</organism>
<dbReference type="GO" id="GO:0051664">
    <property type="term" value="P:nuclear pore localization"/>
    <property type="evidence" value="ECO:0007669"/>
    <property type="project" value="TreeGrafter"/>
</dbReference>
<evidence type="ECO:0000313" key="6">
    <source>
        <dbReference type="EMBL" id="CAF1491421.1"/>
    </source>
</evidence>
<dbReference type="SUPFAM" id="SSF47473">
    <property type="entry name" value="EF-hand"/>
    <property type="match status" value="2"/>
</dbReference>
<dbReference type="GO" id="GO:0007097">
    <property type="term" value="P:nuclear migration"/>
    <property type="evidence" value="ECO:0007669"/>
    <property type="project" value="TreeGrafter"/>
</dbReference>
<name>A0A815JZR1_9BILA</name>
<feature type="compositionally biased region" description="Polar residues" evidence="3">
    <location>
        <begin position="640"/>
        <end position="673"/>
    </location>
</feature>
<comment type="caution">
    <text evidence="5">The sequence shown here is derived from an EMBL/GenBank/DDBJ whole genome shotgun (WGS) entry which is preliminary data.</text>
</comment>
<dbReference type="GO" id="GO:0090435">
    <property type="term" value="P:protein localization to nuclear envelope"/>
    <property type="evidence" value="ECO:0007669"/>
    <property type="project" value="TreeGrafter"/>
</dbReference>
<feature type="coiled-coil region" evidence="2">
    <location>
        <begin position="38"/>
        <end position="65"/>
    </location>
</feature>
<evidence type="ECO:0000256" key="1">
    <source>
        <dbReference type="ARBA" id="ARBA00023054"/>
    </source>
</evidence>
<feature type="compositionally biased region" description="Basic and acidic residues" evidence="3">
    <location>
        <begin position="444"/>
        <end position="453"/>
    </location>
</feature>
<dbReference type="Pfam" id="PF13499">
    <property type="entry name" value="EF-hand_7"/>
    <property type="match status" value="1"/>
</dbReference>
<keyword evidence="1 2" id="KW-0175">Coiled coil</keyword>
<dbReference type="OrthoDB" id="10041510at2759"/>
<dbReference type="EMBL" id="CAJNOV010012576">
    <property type="protein sequence ID" value="CAF1491421.1"/>
    <property type="molecule type" value="Genomic_DNA"/>
</dbReference>
<feature type="coiled-coil region" evidence="2">
    <location>
        <begin position="102"/>
        <end position="213"/>
    </location>
</feature>
<evidence type="ECO:0000256" key="3">
    <source>
        <dbReference type="SAM" id="MobiDB-lite"/>
    </source>
</evidence>
<dbReference type="GO" id="GO:0005652">
    <property type="term" value="C:nuclear lamina"/>
    <property type="evidence" value="ECO:0007669"/>
    <property type="project" value="TreeGrafter"/>
</dbReference>
<dbReference type="InterPro" id="IPR011992">
    <property type="entry name" value="EF-hand-dom_pair"/>
</dbReference>
<evidence type="ECO:0000259" key="4">
    <source>
        <dbReference type="PROSITE" id="PS50222"/>
    </source>
</evidence>
<evidence type="ECO:0000313" key="5">
    <source>
        <dbReference type="EMBL" id="CAF1388941.1"/>
    </source>
</evidence>
<feature type="compositionally biased region" description="Polar residues" evidence="3">
    <location>
        <begin position="486"/>
        <end position="501"/>
    </location>
</feature>
<dbReference type="PROSITE" id="PS50222">
    <property type="entry name" value="EF_HAND_2"/>
    <property type="match status" value="1"/>
</dbReference>
<gene>
    <name evidence="6" type="ORF">CJN711_LOCUS26732</name>
    <name evidence="5" type="ORF">KQP761_LOCUS9113</name>
</gene>
<evidence type="ECO:0000313" key="7">
    <source>
        <dbReference type="Proteomes" id="UP000663834"/>
    </source>
</evidence>
<dbReference type="GO" id="GO:0005200">
    <property type="term" value="F:structural constituent of cytoskeleton"/>
    <property type="evidence" value="ECO:0007669"/>
    <property type="project" value="TreeGrafter"/>
</dbReference>
<dbReference type="PANTHER" id="PTHR45721">
    <property type="entry name" value="LAMIN DM0-RELATED"/>
    <property type="match status" value="1"/>
</dbReference>
<dbReference type="GO" id="GO:0006998">
    <property type="term" value="P:nuclear envelope organization"/>
    <property type="evidence" value="ECO:0007669"/>
    <property type="project" value="TreeGrafter"/>
</dbReference>
<dbReference type="CDD" id="cd00051">
    <property type="entry name" value="EFh"/>
    <property type="match status" value="1"/>
</dbReference>
<dbReference type="GO" id="GO:0005509">
    <property type="term" value="F:calcium ion binding"/>
    <property type="evidence" value="ECO:0007669"/>
    <property type="project" value="InterPro"/>
</dbReference>
<feature type="region of interest" description="Disordered" evidence="3">
    <location>
        <begin position="444"/>
        <end position="501"/>
    </location>
</feature>
<feature type="domain" description="EF-hand" evidence="4">
    <location>
        <begin position="963"/>
        <end position="998"/>
    </location>
</feature>
<protein>
    <recommendedName>
        <fullName evidence="4">EF-hand domain-containing protein</fullName>
    </recommendedName>
</protein>
<dbReference type="EMBL" id="CAJNOW010003595">
    <property type="protein sequence ID" value="CAF1388941.1"/>
    <property type="molecule type" value="Genomic_DNA"/>
</dbReference>
<feature type="coiled-coil region" evidence="2">
    <location>
        <begin position="276"/>
        <end position="303"/>
    </location>
</feature>
<dbReference type="Proteomes" id="UP000663855">
    <property type="component" value="Unassembled WGS sequence"/>
</dbReference>
<accession>A0A815JZR1</accession>
<feature type="compositionally biased region" description="Polar residues" evidence="3">
    <location>
        <begin position="681"/>
        <end position="713"/>
    </location>
</feature>
<feature type="region of interest" description="Disordered" evidence="3">
    <location>
        <begin position="636"/>
        <end position="768"/>
    </location>
</feature>
<feature type="region of interest" description="Disordered" evidence="3">
    <location>
        <begin position="581"/>
        <end position="618"/>
    </location>
</feature>